<reference evidence="12 13" key="1">
    <citation type="journal article" date="2017" name="PLoS Biol.">
        <title>The sea cucumber genome provides insights into morphological evolution and visceral regeneration.</title>
        <authorList>
            <person name="Zhang X."/>
            <person name="Sun L."/>
            <person name="Yuan J."/>
            <person name="Sun Y."/>
            <person name="Gao Y."/>
            <person name="Zhang L."/>
            <person name="Li S."/>
            <person name="Dai H."/>
            <person name="Hamel J.F."/>
            <person name="Liu C."/>
            <person name="Yu Y."/>
            <person name="Liu S."/>
            <person name="Lin W."/>
            <person name="Guo K."/>
            <person name="Jin S."/>
            <person name="Xu P."/>
            <person name="Storey K.B."/>
            <person name="Huan P."/>
            <person name="Zhang T."/>
            <person name="Zhou Y."/>
            <person name="Zhang J."/>
            <person name="Lin C."/>
            <person name="Li X."/>
            <person name="Xing L."/>
            <person name="Huo D."/>
            <person name="Sun M."/>
            <person name="Wang L."/>
            <person name="Mercier A."/>
            <person name="Li F."/>
            <person name="Yang H."/>
            <person name="Xiang J."/>
        </authorList>
    </citation>
    <scope>NUCLEOTIDE SEQUENCE [LARGE SCALE GENOMIC DNA]</scope>
    <source>
        <strain evidence="12">Shaxun</strain>
        <tissue evidence="12">Muscle</tissue>
    </source>
</reference>
<dbReference type="InterPro" id="IPR000276">
    <property type="entry name" value="GPCR_Rhodpsn"/>
</dbReference>
<evidence type="ECO:0000256" key="8">
    <source>
        <dbReference type="RuleBase" id="RU000688"/>
    </source>
</evidence>
<dbReference type="Pfam" id="PF00001">
    <property type="entry name" value="7tm_1"/>
    <property type="match status" value="1"/>
</dbReference>
<accession>A0A2G8KLR2</accession>
<dbReference type="GO" id="GO:0005886">
    <property type="term" value="C:plasma membrane"/>
    <property type="evidence" value="ECO:0007669"/>
    <property type="project" value="TreeGrafter"/>
</dbReference>
<feature type="transmembrane region" description="Helical" evidence="10">
    <location>
        <begin position="247"/>
        <end position="268"/>
    </location>
</feature>
<comment type="subcellular location">
    <subcellularLocation>
        <location evidence="1">Membrane</location>
        <topology evidence="1">Multi-pass membrane protein</topology>
    </subcellularLocation>
</comment>
<comment type="similarity">
    <text evidence="8">Belongs to the G-protein coupled receptor 1 family.</text>
</comment>
<evidence type="ECO:0000256" key="1">
    <source>
        <dbReference type="ARBA" id="ARBA00004141"/>
    </source>
</evidence>
<evidence type="ECO:0000313" key="12">
    <source>
        <dbReference type="EMBL" id="PIK48907.1"/>
    </source>
</evidence>
<sequence>MEPIQEITVPVDQYTWNLTGEDVLNFPLPKTFQSFLDLTFLIVFVVVGSLGNMLIIAVYLKNLRRKQSTANHFLCSLAMTDLMVCMALIPAHIYLEVVMMDRQINRLECKITMVFWLQTLLCSSWILVGISVDRYYSLCKPFDMGIQMKLVKRILFCIWLFSVMVAIPAVAYYDGPGCSYVPGQGTTLRVFLVMWNSTLTLFLPLAIIIGAYLRIFCLLSKRNRTAKFQLGRGRLMHQTRYVVAKRLLLVICVYTLCWLPRTILEIFFAITTQTYSRLSFGVYLCTWVIPYMNSVLNPLLYSMINPSFRNQCWEIITCDCSKKVAYTAESWIHRAANGSFGQSSSQKQSSSPRTKSFPGTWV</sequence>
<feature type="transmembrane region" description="Helical" evidence="10">
    <location>
        <begin position="193"/>
        <end position="219"/>
    </location>
</feature>
<dbReference type="GO" id="GO:0004930">
    <property type="term" value="F:G protein-coupled receptor activity"/>
    <property type="evidence" value="ECO:0007669"/>
    <property type="project" value="UniProtKB-KW"/>
</dbReference>
<dbReference type="STRING" id="307972.A0A2G8KLR2"/>
<dbReference type="SUPFAM" id="SSF81321">
    <property type="entry name" value="Family A G protein-coupled receptor-like"/>
    <property type="match status" value="1"/>
</dbReference>
<evidence type="ECO:0000256" key="2">
    <source>
        <dbReference type="ARBA" id="ARBA00022692"/>
    </source>
</evidence>
<protein>
    <submittedName>
        <fullName evidence="12">Putative neuromedin-U receptor 2-like</fullName>
    </submittedName>
</protein>
<feature type="transmembrane region" description="Helical" evidence="10">
    <location>
        <begin position="72"/>
        <end position="93"/>
    </location>
</feature>
<feature type="domain" description="G-protein coupled receptors family 1 profile" evidence="11">
    <location>
        <begin position="51"/>
        <end position="301"/>
    </location>
</feature>
<gene>
    <name evidence="12" type="ORF">BSL78_14209</name>
</gene>
<dbReference type="InterPro" id="IPR017452">
    <property type="entry name" value="GPCR_Rhodpsn_7TM"/>
</dbReference>
<keyword evidence="2 8" id="KW-0812">Transmembrane</keyword>
<evidence type="ECO:0000256" key="4">
    <source>
        <dbReference type="ARBA" id="ARBA00023040"/>
    </source>
</evidence>
<dbReference type="EMBL" id="MRZV01000493">
    <property type="protein sequence ID" value="PIK48907.1"/>
    <property type="molecule type" value="Genomic_DNA"/>
</dbReference>
<evidence type="ECO:0000256" key="7">
    <source>
        <dbReference type="ARBA" id="ARBA00023224"/>
    </source>
</evidence>
<evidence type="ECO:0000256" key="3">
    <source>
        <dbReference type="ARBA" id="ARBA00022989"/>
    </source>
</evidence>
<evidence type="ECO:0000313" key="13">
    <source>
        <dbReference type="Proteomes" id="UP000230750"/>
    </source>
</evidence>
<dbReference type="PANTHER" id="PTHR45695:SF9">
    <property type="entry name" value="LEUCOKININ RECEPTOR"/>
    <property type="match status" value="1"/>
</dbReference>
<keyword evidence="4 8" id="KW-0297">G-protein coupled receptor</keyword>
<organism evidence="12 13">
    <name type="scientific">Stichopus japonicus</name>
    <name type="common">Sea cucumber</name>
    <dbReference type="NCBI Taxonomy" id="307972"/>
    <lineage>
        <taxon>Eukaryota</taxon>
        <taxon>Metazoa</taxon>
        <taxon>Echinodermata</taxon>
        <taxon>Eleutherozoa</taxon>
        <taxon>Echinozoa</taxon>
        <taxon>Holothuroidea</taxon>
        <taxon>Aspidochirotacea</taxon>
        <taxon>Aspidochirotida</taxon>
        <taxon>Stichopodidae</taxon>
        <taxon>Apostichopus</taxon>
    </lineage>
</organism>
<name>A0A2G8KLR2_STIJA</name>
<evidence type="ECO:0000259" key="11">
    <source>
        <dbReference type="PROSITE" id="PS50262"/>
    </source>
</evidence>
<dbReference type="Gene3D" id="1.20.1070.10">
    <property type="entry name" value="Rhodopsin 7-helix transmembrane proteins"/>
    <property type="match status" value="1"/>
</dbReference>
<feature type="compositionally biased region" description="Low complexity" evidence="9">
    <location>
        <begin position="342"/>
        <end position="351"/>
    </location>
</feature>
<dbReference type="PROSITE" id="PS00237">
    <property type="entry name" value="G_PROTEIN_RECEP_F1_1"/>
    <property type="match status" value="1"/>
</dbReference>
<dbReference type="PRINTS" id="PR00237">
    <property type="entry name" value="GPCRRHODOPSN"/>
</dbReference>
<keyword evidence="3 10" id="KW-1133">Transmembrane helix</keyword>
<feature type="region of interest" description="Disordered" evidence="9">
    <location>
        <begin position="339"/>
        <end position="362"/>
    </location>
</feature>
<dbReference type="PROSITE" id="PS50262">
    <property type="entry name" value="G_PROTEIN_RECEP_F1_2"/>
    <property type="match status" value="1"/>
</dbReference>
<evidence type="ECO:0000256" key="6">
    <source>
        <dbReference type="ARBA" id="ARBA00023170"/>
    </source>
</evidence>
<feature type="transmembrane region" description="Helical" evidence="10">
    <location>
        <begin position="280"/>
        <end position="301"/>
    </location>
</feature>
<feature type="transmembrane region" description="Helical" evidence="10">
    <location>
        <begin position="113"/>
        <end position="132"/>
    </location>
</feature>
<keyword evidence="7 8" id="KW-0807">Transducer</keyword>
<dbReference type="Proteomes" id="UP000230750">
    <property type="component" value="Unassembled WGS sequence"/>
</dbReference>
<keyword evidence="5 10" id="KW-0472">Membrane</keyword>
<keyword evidence="13" id="KW-1185">Reference proteome</keyword>
<dbReference type="CDD" id="cd00637">
    <property type="entry name" value="7tm_classA_rhodopsin-like"/>
    <property type="match status" value="1"/>
</dbReference>
<dbReference type="OrthoDB" id="5987936at2759"/>
<evidence type="ECO:0000256" key="10">
    <source>
        <dbReference type="SAM" id="Phobius"/>
    </source>
</evidence>
<dbReference type="PANTHER" id="PTHR45695">
    <property type="entry name" value="LEUCOKININ RECEPTOR-RELATED"/>
    <property type="match status" value="1"/>
</dbReference>
<evidence type="ECO:0000256" key="5">
    <source>
        <dbReference type="ARBA" id="ARBA00023136"/>
    </source>
</evidence>
<proteinExistence type="inferred from homology"/>
<dbReference type="AlphaFoldDB" id="A0A2G8KLR2"/>
<evidence type="ECO:0000256" key="9">
    <source>
        <dbReference type="SAM" id="MobiDB-lite"/>
    </source>
</evidence>
<comment type="caution">
    <text evidence="12">The sequence shown here is derived from an EMBL/GenBank/DDBJ whole genome shotgun (WGS) entry which is preliminary data.</text>
</comment>
<feature type="transmembrane region" description="Helical" evidence="10">
    <location>
        <begin position="153"/>
        <end position="173"/>
    </location>
</feature>
<keyword evidence="6 8" id="KW-0675">Receptor</keyword>
<feature type="transmembrane region" description="Helical" evidence="10">
    <location>
        <begin position="38"/>
        <end position="60"/>
    </location>
</feature>